<dbReference type="OrthoDB" id="10305923at2759"/>
<dbReference type="AlphaFoldDB" id="A0A438NCW3"/>
<gene>
    <name evidence="1" type="ORF">B0A52_03112</name>
</gene>
<evidence type="ECO:0000313" key="2">
    <source>
        <dbReference type="Proteomes" id="UP000288859"/>
    </source>
</evidence>
<sequence>MPEIEGHYKNGANSITHIKDWEKAAGNWIRMSPQEIKQCKSLNLPAPRCPNIPKVQSVDEILHTLDSVARRPYSGGLWPAWDLKKGEKVLVKMSNWHHPLVIEAVGRILQKYETDYQIDIQDKGPAPQWQGHDEAEYYLDRTKELAQWIDSWEVMDREGKWDKIIQGYGGPILRERKIKIQRMPFITPEMAASPAHTLPAEVLVAIDEWTWKRVRACKRVHITDPEGTDIRYTNHDAYWNETRQVFRRDHVEGHYSSNVPYGETYLPGHIWGRPPFMIPQEDGHGVIKGTMNHIAPYPRIEMEIQNSVITDIRGGGIFGEKLRLLQKETNGTQYSGFNQPGIMQWWEASIGTSPKIHRPRENYANGFNCGLYERMRAGIIHIGFGTIISSDTERRDAKAGKLVGHWHVHLYFPTYTAEDVNGEDVDIIKNGRLKALDDPEVRAIAAKYGDPDELLREDWIPAIPGLNIAGDYNEHYARDPYKFTMMELDMCRDYHPLFQRMISGETGHGDSTQGCCSKPVNGIKMLNGTSR</sequence>
<proteinExistence type="predicted"/>
<comment type="caution">
    <text evidence="1">The sequence shown here is derived from an EMBL/GenBank/DDBJ whole genome shotgun (WGS) entry which is preliminary data.</text>
</comment>
<dbReference type="Proteomes" id="UP000288859">
    <property type="component" value="Unassembled WGS sequence"/>
</dbReference>
<organism evidence="1 2">
    <name type="scientific">Exophiala mesophila</name>
    <name type="common">Black yeast-like fungus</name>
    <dbReference type="NCBI Taxonomy" id="212818"/>
    <lineage>
        <taxon>Eukaryota</taxon>
        <taxon>Fungi</taxon>
        <taxon>Dikarya</taxon>
        <taxon>Ascomycota</taxon>
        <taxon>Pezizomycotina</taxon>
        <taxon>Eurotiomycetes</taxon>
        <taxon>Chaetothyriomycetidae</taxon>
        <taxon>Chaetothyriales</taxon>
        <taxon>Herpotrichiellaceae</taxon>
        <taxon>Exophiala</taxon>
    </lineage>
</organism>
<evidence type="ECO:0000313" key="1">
    <source>
        <dbReference type="EMBL" id="RVX73470.1"/>
    </source>
</evidence>
<name>A0A438NCW3_EXOME</name>
<dbReference type="EMBL" id="NAJM01000008">
    <property type="protein sequence ID" value="RVX73470.1"/>
    <property type="molecule type" value="Genomic_DNA"/>
</dbReference>
<protein>
    <submittedName>
        <fullName evidence="1">Uncharacterized protein</fullName>
    </submittedName>
</protein>
<accession>A0A438NCW3</accession>
<reference evidence="1 2" key="1">
    <citation type="submission" date="2017-03" db="EMBL/GenBank/DDBJ databases">
        <title>Genomes of endolithic fungi from Antarctica.</title>
        <authorList>
            <person name="Coleine C."/>
            <person name="Masonjones S."/>
            <person name="Stajich J.E."/>
        </authorList>
    </citation>
    <scope>NUCLEOTIDE SEQUENCE [LARGE SCALE GENOMIC DNA]</scope>
    <source>
        <strain evidence="1 2">CCFEE 6314</strain>
    </source>
</reference>